<dbReference type="OrthoDB" id="5980716at2759"/>
<feature type="non-terminal residue" evidence="2">
    <location>
        <position position="144"/>
    </location>
</feature>
<evidence type="ECO:0000256" key="1">
    <source>
        <dbReference type="SAM" id="MobiDB-lite"/>
    </source>
</evidence>
<evidence type="ECO:0000313" key="2">
    <source>
        <dbReference type="EMBL" id="KAG9461977.1"/>
    </source>
</evidence>
<dbReference type="AlphaFoldDB" id="A0A8J6C3J2"/>
<protein>
    <submittedName>
        <fullName evidence="2">Uncharacterized protein</fullName>
    </submittedName>
</protein>
<feature type="compositionally biased region" description="Basic and acidic residues" evidence="1">
    <location>
        <begin position="69"/>
        <end position="79"/>
    </location>
</feature>
<feature type="region of interest" description="Disordered" evidence="1">
    <location>
        <begin position="53"/>
        <end position="80"/>
    </location>
</feature>
<evidence type="ECO:0000313" key="3">
    <source>
        <dbReference type="Proteomes" id="UP000770717"/>
    </source>
</evidence>
<dbReference type="EMBL" id="WNTK01014693">
    <property type="protein sequence ID" value="KAG9461977.1"/>
    <property type="molecule type" value="Genomic_DNA"/>
</dbReference>
<reference evidence="2" key="1">
    <citation type="thesis" date="2020" institute="ProQuest LLC" country="789 East Eisenhower Parkway, Ann Arbor, MI, USA">
        <title>Comparative Genomics and Chromosome Evolution.</title>
        <authorList>
            <person name="Mudd A.B."/>
        </authorList>
    </citation>
    <scope>NUCLEOTIDE SEQUENCE</scope>
    <source>
        <strain evidence="2">HN-11 Male</strain>
        <tissue evidence="2">Kidney and liver</tissue>
    </source>
</reference>
<comment type="caution">
    <text evidence="2">The sequence shown here is derived from an EMBL/GenBank/DDBJ whole genome shotgun (WGS) entry which is preliminary data.</text>
</comment>
<keyword evidence="3" id="KW-1185">Reference proteome</keyword>
<proteinExistence type="predicted"/>
<name>A0A8J6C3J2_ELECQ</name>
<dbReference type="Proteomes" id="UP000770717">
    <property type="component" value="Unassembled WGS sequence"/>
</dbReference>
<accession>A0A8J6C3J2</accession>
<organism evidence="2 3">
    <name type="scientific">Eleutherodactylus coqui</name>
    <name type="common">Puerto Rican coqui</name>
    <dbReference type="NCBI Taxonomy" id="57060"/>
    <lineage>
        <taxon>Eukaryota</taxon>
        <taxon>Metazoa</taxon>
        <taxon>Chordata</taxon>
        <taxon>Craniata</taxon>
        <taxon>Vertebrata</taxon>
        <taxon>Euteleostomi</taxon>
        <taxon>Amphibia</taxon>
        <taxon>Batrachia</taxon>
        <taxon>Anura</taxon>
        <taxon>Neobatrachia</taxon>
        <taxon>Hyloidea</taxon>
        <taxon>Eleutherodactylidae</taxon>
        <taxon>Eleutherodactylinae</taxon>
        <taxon>Eleutherodactylus</taxon>
        <taxon>Eleutherodactylus</taxon>
    </lineage>
</organism>
<gene>
    <name evidence="2" type="ORF">GDO78_015212</name>
</gene>
<sequence length="144" mass="16430">MQSNSRYEKHVQESVPRSYKEWISSEGQTDIDRPLRPEKGAYRWVALPTVVMEKTERSPQKETSTNVPSDRDKVPKEIESGPLNKKQVLQNIVTQWRSAWLLSACWKDATLEQLTRDLSNVHNSHKISALITIASSAVEASQEI</sequence>